<dbReference type="EMBL" id="CAICTM010004305">
    <property type="protein sequence ID" value="CAB9531925.1"/>
    <property type="molecule type" value="Genomic_DNA"/>
</dbReference>
<reference evidence="1" key="1">
    <citation type="submission" date="2020-06" db="EMBL/GenBank/DDBJ databases">
        <authorList>
            <consortium name="Plant Systems Biology data submission"/>
        </authorList>
    </citation>
    <scope>NUCLEOTIDE SEQUENCE</scope>
    <source>
        <strain evidence="1">D6</strain>
    </source>
</reference>
<comment type="caution">
    <text evidence="1">The sequence shown here is derived from an EMBL/GenBank/DDBJ whole genome shotgun (WGS) entry which is preliminary data.</text>
</comment>
<dbReference type="Proteomes" id="UP001153069">
    <property type="component" value="Unassembled WGS sequence"/>
</dbReference>
<proteinExistence type="predicted"/>
<organism evidence="1 2">
    <name type="scientific">Seminavis robusta</name>
    <dbReference type="NCBI Taxonomy" id="568900"/>
    <lineage>
        <taxon>Eukaryota</taxon>
        <taxon>Sar</taxon>
        <taxon>Stramenopiles</taxon>
        <taxon>Ochrophyta</taxon>
        <taxon>Bacillariophyta</taxon>
        <taxon>Bacillariophyceae</taxon>
        <taxon>Bacillariophycidae</taxon>
        <taxon>Naviculales</taxon>
        <taxon>Naviculaceae</taxon>
        <taxon>Seminavis</taxon>
    </lineage>
</organism>
<evidence type="ECO:0000313" key="2">
    <source>
        <dbReference type="Proteomes" id="UP001153069"/>
    </source>
</evidence>
<gene>
    <name evidence="1" type="ORF">SEMRO_4307_G353690.1</name>
</gene>
<name>A0A9N8I0M6_9STRA</name>
<dbReference type="AlphaFoldDB" id="A0A9N8I0M6"/>
<accession>A0A9N8I0M6</accession>
<evidence type="ECO:0000313" key="1">
    <source>
        <dbReference type="EMBL" id="CAB9531925.1"/>
    </source>
</evidence>
<protein>
    <submittedName>
        <fullName evidence="1">Uncharacterized protein</fullName>
    </submittedName>
</protein>
<sequence>MTTTTEEDSLVKALYLEIIRKDEYLLWKQDPTYVGEELAKQRSIGDKPGSIPGVFRHRVDISHLNQNLAAWQARLSSFSDPFYSYANVSSMTRAEANASKGTFEYILDDLTWGCQYSVKIRETASGNTQKTLVIHLPNDGYFYLNGTKMEEFLGKVKKAGVPNSRHRNTCHKGWAQLEKTVLDKLFPFQAFMVAWFGGNHAPQRMEKMVMHHSDANRVDICMRHMDHFIDIEFSFEHSYPFALDDGWWENF</sequence>
<keyword evidence="2" id="KW-1185">Reference proteome</keyword>